<comment type="caution">
    <text evidence="5">The sequence shown here is derived from an EMBL/GenBank/DDBJ whole genome shotgun (WGS) entry which is preliminary data.</text>
</comment>
<dbReference type="CDD" id="cd05374">
    <property type="entry name" value="17beta-HSD-like_SDR_c"/>
    <property type="match status" value="1"/>
</dbReference>
<dbReference type="PRINTS" id="PR00081">
    <property type="entry name" value="GDHRDH"/>
</dbReference>
<protein>
    <submittedName>
        <fullName evidence="5">Short chain oxidoreductase/dehydrogenase</fullName>
    </submittedName>
</protein>
<dbReference type="InterPro" id="IPR020904">
    <property type="entry name" value="Sc_DH/Rdtase_CS"/>
</dbReference>
<dbReference type="PRINTS" id="PR00080">
    <property type="entry name" value="SDRFAMILY"/>
</dbReference>
<keyword evidence="3" id="KW-0560">Oxidoreductase</keyword>
<evidence type="ECO:0000256" key="2">
    <source>
        <dbReference type="ARBA" id="ARBA00022857"/>
    </source>
</evidence>
<dbReference type="RefSeq" id="XP_046067735.1">
    <property type="nucleotide sequence ID" value="XM_046221093.1"/>
</dbReference>
<dbReference type="InterPro" id="IPR036291">
    <property type="entry name" value="NAD(P)-bd_dom_sf"/>
</dbReference>
<sequence length="285" mass="30583">MSKVWLITGASAGFGLVLAEIVLKHGHQVIAATRDPEAAALKSPHIEELGGKWMKLDVSSPSTAQDVDNAIKALAGDRIDVLVNNAGFFMAGGVEDFNEEEIHAQFNINLYGSIRTIQAVLPFMRAQSSGIIVNFSSIAALDGLPSCSLYAGSKYALEGFSESLSREVECFGIRVLLVEPGAFRTNFLAGFSKAAAGLNPAYKGTPLDLILQKFHGMDQKQAGDPLKGCEIIYDVVTGTGVGEGKTHLLRLPIGPDFYQRADDKLSSLKENIDAFRTVGVMTNFD</sequence>
<evidence type="ECO:0000256" key="3">
    <source>
        <dbReference type="ARBA" id="ARBA00023002"/>
    </source>
</evidence>
<dbReference type="PROSITE" id="PS00061">
    <property type="entry name" value="ADH_SHORT"/>
    <property type="match status" value="1"/>
</dbReference>
<gene>
    <name evidence="5" type="ORF">BGW36DRAFT_432191</name>
</gene>
<dbReference type="PANTHER" id="PTHR43976">
    <property type="entry name" value="SHORT CHAIN DEHYDROGENASE"/>
    <property type="match status" value="1"/>
</dbReference>
<dbReference type="GO" id="GO:0016491">
    <property type="term" value="F:oxidoreductase activity"/>
    <property type="evidence" value="ECO:0007669"/>
    <property type="project" value="UniProtKB-KW"/>
</dbReference>
<keyword evidence="2" id="KW-0521">NADP</keyword>
<organism evidence="5 6">
    <name type="scientific">Talaromyces proteolyticus</name>
    <dbReference type="NCBI Taxonomy" id="1131652"/>
    <lineage>
        <taxon>Eukaryota</taxon>
        <taxon>Fungi</taxon>
        <taxon>Dikarya</taxon>
        <taxon>Ascomycota</taxon>
        <taxon>Pezizomycotina</taxon>
        <taxon>Eurotiomycetes</taxon>
        <taxon>Eurotiomycetidae</taxon>
        <taxon>Eurotiales</taxon>
        <taxon>Trichocomaceae</taxon>
        <taxon>Talaromyces</taxon>
        <taxon>Talaromyces sect. Bacilispori</taxon>
    </lineage>
</organism>
<evidence type="ECO:0000256" key="4">
    <source>
        <dbReference type="RuleBase" id="RU000363"/>
    </source>
</evidence>
<reference evidence="5" key="1">
    <citation type="submission" date="2021-12" db="EMBL/GenBank/DDBJ databases">
        <title>Convergent genome expansion in fungi linked to evolution of root-endophyte symbiosis.</title>
        <authorList>
            <consortium name="DOE Joint Genome Institute"/>
            <person name="Ke Y.-H."/>
            <person name="Bonito G."/>
            <person name="Liao H.-L."/>
            <person name="Looney B."/>
            <person name="Rojas-Flechas A."/>
            <person name="Nash J."/>
            <person name="Hameed K."/>
            <person name="Schadt C."/>
            <person name="Martin F."/>
            <person name="Crous P.W."/>
            <person name="Miettinen O."/>
            <person name="Magnuson J.K."/>
            <person name="Labbe J."/>
            <person name="Jacobson D."/>
            <person name="Doktycz M.J."/>
            <person name="Veneault-Fourrey C."/>
            <person name="Kuo A."/>
            <person name="Mondo S."/>
            <person name="Calhoun S."/>
            <person name="Riley R."/>
            <person name="Ohm R."/>
            <person name="LaButti K."/>
            <person name="Andreopoulos B."/>
            <person name="Pangilinan J."/>
            <person name="Nolan M."/>
            <person name="Tritt A."/>
            <person name="Clum A."/>
            <person name="Lipzen A."/>
            <person name="Daum C."/>
            <person name="Barry K."/>
            <person name="Grigoriev I.V."/>
            <person name="Vilgalys R."/>
        </authorList>
    </citation>
    <scope>NUCLEOTIDE SEQUENCE</scope>
    <source>
        <strain evidence="5">PMI_201</strain>
    </source>
</reference>
<name>A0AAD4PVS3_9EURO</name>
<accession>A0AAD4PVS3</accession>
<dbReference type="EMBL" id="JAJTJA010000012">
    <property type="protein sequence ID" value="KAH8691643.1"/>
    <property type="molecule type" value="Genomic_DNA"/>
</dbReference>
<proteinExistence type="inferred from homology"/>
<dbReference type="AlphaFoldDB" id="A0AAD4PVS3"/>
<dbReference type="GeneID" id="70251380"/>
<evidence type="ECO:0000313" key="5">
    <source>
        <dbReference type="EMBL" id="KAH8691643.1"/>
    </source>
</evidence>
<evidence type="ECO:0000313" key="6">
    <source>
        <dbReference type="Proteomes" id="UP001201262"/>
    </source>
</evidence>
<dbReference type="Gene3D" id="3.40.50.720">
    <property type="entry name" value="NAD(P)-binding Rossmann-like Domain"/>
    <property type="match status" value="1"/>
</dbReference>
<dbReference type="PANTHER" id="PTHR43976:SF16">
    <property type="entry name" value="SHORT-CHAIN DEHYDROGENASE_REDUCTASE FAMILY PROTEIN"/>
    <property type="match status" value="1"/>
</dbReference>
<dbReference type="Pfam" id="PF00106">
    <property type="entry name" value="adh_short"/>
    <property type="match status" value="1"/>
</dbReference>
<dbReference type="InterPro" id="IPR002347">
    <property type="entry name" value="SDR_fam"/>
</dbReference>
<dbReference type="InterPro" id="IPR051911">
    <property type="entry name" value="SDR_oxidoreductase"/>
</dbReference>
<comment type="similarity">
    <text evidence="1 4">Belongs to the short-chain dehydrogenases/reductases (SDR) family.</text>
</comment>
<evidence type="ECO:0000256" key="1">
    <source>
        <dbReference type="ARBA" id="ARBA00006484"/>
    </source>
</evidence>
<dbReference type="SUPFAM" id="SSF51735">
    <property type="entry name" value="NAD(P)-binding Rossmann-fold domains"/>
    <property type="match status" value="1"/>
</dbReference>
<keyword evidence="6" id="KW-1185">Reference proteome</keyword>
<dbReference type="Proteomes" id="UP001201262">
    <property type="component" value="Unassembled WGS sequence"/>
</dbReference>